<reference evidence="6" key="2">
    <citation type="journal article" date="2021" name="PeerJ">
        <title>Extensive microbial diversity within the chicken gut microbiome revealed by metagenomics and culture.</title>
        <authorList>
            <person name="Gilroy R."/>
            <person name="Ravi A."/>
            <person name="Getino M."/>
            <person name="Pursley I."/>
            <person name="Horton D.L."/>
            <person name="Alikhan N.F."/>
            <person name="Baker D."/>
            <person name="Gharbi K."/>
            <person name="Hall N."/>
            <person name="Watson M."/>
            <person name="Adriaenssens E.M."/>
            <person name="Foster-Nyarko E."/>
            <person name="Jarju S."/>
            <person name="Secka A."/>
            <person name="Antonio M."/>
            <person name="Oren A."/>
            <person name="Chaudhuri R.R."/>
            <person name="La Ragione R."/>
            <person name="Hildebrand F."/>
            <person name="Pallen M.J."/>
        </authorList>
    </citation>
    <scope>NUCLEOTIDE SEQUENCE</scope>
    <source>
        <strain evidence="6">C6-149</strain>
    </source>
</reference>
<name>A0A9D9E5N6_9LACO</name>
<dbReference type="GO" id="GO:0022627">
    <property type="term" value="C:cytosolic small ribosomal subunit"/>
    <property type="evidence" value="ECO:0007669"/>
    <property type="project" value="TreeGrafter"/>
</dbReference>
<dbReference type="PANTHER" id="PTHR10724:SF7">
    <property type="entry name" value="SMALL RIBOSOMAL SUBUNIT PROTEIN BS1C"/>
    <property type="match status" value="1"/>
</dbReference>
<dbReference type="CDD" id="cd04465">
    <property type="entry name" value="S1_RPS1_repeat_ec2_hs2"/>
    <property type="match status" value="1"/>
</dbReference>
<proteinExistence type="inferred from homology"/>
<dbReference type="GO" id="GO:0006412">
    <property type="term" value="P:translation"/>
    <property type="evidence" value="ECO:0007669"/>
    <property type="project" value="TreeGrafter"/>
</dbReference>
<dbReference type="PRINTS" id="PR00681">
    <property type="entry name" value="RIBOSOMALS1"/>
</dbReference>
<protein>
    <submittedName>
        <fullName evidence="6">30S ribosomal protein S1</fullName>
    </submittedName>
</protein>
<dbReference type="PROSITE" id="PS50126">
    <property type="entry name" value="S1"/>
    <property type="match status" value="4"/>
</dbReference>
<dbReference type="SMART" id="SM00316">
    <property type="entry name" value="S1"/>
    <property type="match status" value="4"/>
</dbReference>
<dbReference type="NCBIfam" id="NF005208">
    <property type="entry name" value="PRK06676.1"/>
    <property type="match status" value="1"/>
</dbReference>
<comment type="function">
    <text evidence="4">Binds mRNA; thus facilitating recognition of the initiation point. It is needed to translate mRNA with a short Shine-Dalgarno (SD) purine-rich sequence.</text>
</comment>
<sequence length="393" mass="43476">MENNDNNKELLNALNSEEALHIGQEVSGEILSIDDDQAVLGIDNTGVEGVIPKRELSINNDTNIHDLISIGDKISAIIIRSGNADKDNQYNYVLSKRRLDARKLWDSIETKASNEEIVQVKVTQAQKSGVVVDVDGLRGFIPGSMLETYFVNDFQNYVGKTLACKIVEIEPSDNRLILSSKVVKQEQQHQKAKEVISKLLPGDVVTGKVVRMTNFGAFVEIDGVDGLIHLSEISYDHIDKPSDVLEVNQEVTVKVINSDPDNERLGLSIKQAQPSPWEQVKEQIKIGSILHGKVSQITDFGAFVEVLPGIEGLVHISQISHKHIAMPSDVLKIGQDVNVKVISLDIDKQRLGLSIKALDDNHNENNYAEKEDIQKYLNNDSTGFSIGDLTNLE</sequence>
<feature type="domain" description="S1 motif" evidence="5">
    <location>
        <begin position="287"/>
        <end position="356"/>
    </location>
</feature>
<dbReference type="FunFam" id="2.40.50.140:FF:000051">
    <property type="entry name" value="RNA-binding transcriptional accessory protein"/>
    <property type="match status" value="1"/>
</dbReference>
<dbReference type="InterPro" id="IPR003029">
    <property type="entry name" value="S1_domain"/>
</dbReference>
<dbReference type="Pfam" id="PF00575">
    <property type="entry name" value="S1"/>
    <property type="match status" value="4"/>
</dbReference>
<dbReference type="InterPro" id="IPR012340">
    <property type="entry name" value="NA-bd_OB-fold"/>
</dbReference>
<dbReference type="PANTHER" id="PTHR10724">
    <property type="entry name" value="30S RIBOSOMAL PROTEIN S1"/>
    <property type="match status" value="1"/>
</dbReference>
<dbReference type="CDD" id="cd05688">
    <property type="entry name" value="S1_RPS1_repeat_ec3"/>
    <property type="match status" value="1"/>
</dbReference>
<accession>A0A9D9E5N6</accession>
<dbReference type="Proteomes" id="UP000823614">
    <property type="component" value="Unassembled WGS sequence"/>
</dbReference>
<comment type="similarity">
    <text evidence="1">Belongs to the bacterial ribosomal protein bS1 family.</text>
</comment>
<dbReference type="FunFam" id="2.40.50.140:FF:000103">
    <property type="entry name" value="protein RRP5 homolog"/>
    <property type="match status" value="1"/>
</dbReference>
<organism evidence="6 7">
    <name type="scientific">Candidatus Gallilactobacillus intestinavium</name>
    <dbReference type="NCBI Taxonomy" id="2840838"/>
    <lineage>
        <taxon>Bacteria</taxon>
        <taxon>Bacillati</taxon>
        <taxon>Bacillota</taxon>
        <taxon>Bacilli</taxon>
        <taxon>Lactobacillales</taxon>
        <taxon>Lactobacillaceae</taxon>
        <taxon>Lactobacillaceae incertae sedis</taxon>
        <taxon>Candidatus Gallilactobacillus</taxon>
    </lineage>
</organism>
<feature type="domain" description="S1 motif" evidence="5">
    <location>
        <begin position="202"/>
        <end position="270"/>
    </location>
</feature>
<evidence type="ECO:0000256" key="3">
    <source>
        <dbReference type="ARBA" id="ARBA00023274"/>
    </source>
</evidence>
<evidence type="ECO:0000313" key="6">
    <source>
        <dbReference type="EMBL" id="MBO8441867.1"/>
    </source>
</evidence>
<dbReference type="Gene3D" id="2.40.50.140">
    <property type="entry name" value="Nucleic acid-binding proteins"/>
    <property type="match status" value="4"/>
</dbReference>
<comment type="caution">
    <text evidence="6">The sequence shown here is derived from an EMBL/GenBank/DDBJ whole genome shotgun (WGS) entry which is preliminary data.</text>
</comment>
<dbReference type="SUPFAM" id="SSF50249">
    <property type="entry name" value="Nucleic acid-binding proteins"/>
    <property type="match status" value="4"/>
</dbReference>
<feature type="domain" description="S1 motif" evidence="5">
    <location>
        <begin position="23"/>
        <end position="97"/>
    </location>
</feature>
<dbReference type="GO" id="GO:0003729">
    <property type="term" value="F:mRNA binding"/>
    <property type="evidence" value="ECO:0007669"/>
    <property type="project" value="UniProtKB-ARBA"/>
</dbReference>
<evidence type="ECO:0000259" key="5">
    <source>
        <dbReference type="PROSITE" id="PS50126"/>
    </source>
</evidence>
<gene>
    <name evidence="6" type="primary">rpsA</name>
    <name evidence="6" type="ORF">IAA89_05505</name>
</gene>
<evidence type="ECO:0000256" key="1">
    <source>
        <dbReference type="ARBA" id="ARBA00006767"/>
    </source>
</evidence>
<dbReference type="EMBL" id="JADIMP010000089">
    <property type="protein sequence ID" value="MBO8441867.1"/>
    <property type="molecule type" value="Genomic_DNA"/>
</dbReference>
<dbReference type="AlphaFoldDB" id="A0A9D9E5N6"/>
<evidence type="ECO:0000256" key="4">
    <source>
        <dbReference type="ARBA" id="ARBA00025604"/>
    </source>
</evidence>
<dbReference type="InterPro" id="IPR035104">
    <property type="entry name" value="Ribosomal_protein_S1-like"/>
</dbReference>
<evidence type="ECO:0000313" key="7">
    <source>
        <dbReference type="Proteomes" id="UP000823614"/>
    </source>
</evidence>
<keyword evidence="2 6" id="KW-0689">Ribosomal protein</keyword>
<reference evidence="6" key="1">
    <citation type="submission" date="2020-10" db="EMBL/GenBank/DDBJ databases">
        <authorList>
            <person name="Gilroy R."/>
        </authorList>
    </citation>
    <scope>NUCLEOTIDE SEQUENCE</scope>
    <source>
        <strain evidence="6">C6-149</strain>
    </source>
</reference>
<keyword evidence="3" id="KW-0687">Ribonucleoprotein</keyword>
<dbReference type="GO" id="GO:0003735">
    <property type="term" value="F:structural constituent of ribosome"/>
    <property type="evidence" value="ECO:0007669"/>
    <property type="project" value="TreeGrafter"/>
</dbReference>
<evidence type="ECO:0000256" key="2">
    <source>
        <dbReference type="ARBA" id="ARBA00022980"/>
    </source>
</evidence>
<dbReference type="InterPro" id="IPR050437">
    <property type="entry name" value="Ribos_protein_bS1-like"/>
</dbReference>
<feature type="domain" description="S1 motif" evidence="5">
    <location>
        <begin position="115"/>
        <end position="181"/>
    </location>
</feature>